<organism evidence="2 3">
    <name type="scientific">Moraxella oculi</name>
    <dbReference type="NCBI Taxonomy" id="2940516"/>
    <lineage>
        <taxon>Bacteria</taxon>
        <taxon>Pseudomonadati</taxon>
        <taxon>Pseudomonadota</taxon>
        <taxon>Gammaproteobacteria</taxon>
        <taxon>Moraxellales</taxon>
        <taxon>Moraxellaceae</taxon>
        <taxon>Moraxella</taxon>
    </lineage>
</organism>
<comment type="caution">
    <text evidence="2">The sequence shown here is derived from an EMBL/GenBank/DDBJ whole genome shotgun (WGS) entry which is preliminary data.</text>
</comment>
<dbReference type="EMBL" id="JBJJXE010000005">
    <property type="protein sequence ID" value="MFL1732246.1"/>
    <property type="molecule type" value="Genomic_DNA"/>
</dbReference>
<name>A0ABW8UB57_9GAMM</name>
<proteinExistence type="predicted"/>
<dbReference type="Proteomes" id="UP001624684">
    <property type="component" value="Unassembled WGS sequence"/>
</dbReference>
<keyword evidence="3" id="KW-1185">Reference proteome</keyword>
<dbReference type="InterPro" id="IPR018958">
    <property type="entry name" value="Knr4/Smi1-like_dom"/>
</dbReference>
<feature type="domain" description="Knr4/Smi1-like" evidence="1">
    <location>
        <begin position="46"/>
        <end position="160"/>
    </location>
</feature>
<protein>
    <submittedName>
        <fullName evidence="2">SMI1/KNR4 family protein</fullName>
    </submittedName>
</protein>
<dbReference type="Gene3D" id="3.40.1580.10">
    <property type="entry name" value="SMI1/KNR4-like"/>
    <property type="match status" value="1"/>
</dbReference>
<sequence>MSQIRELISTLKQDWSFARKSKYCNDSFELLCLFNKKGLEFNLKESASKLGIKNIPIKYLDFIKETNGAKLFYDKTYGQAGMYLYGTDVIYEKNLEWRNGYLSQDLLSKDLIIGEFFGDNDLIILRCDKNSSDYGNIIILLPLDAREDWYFLDEDFESFLVNFCNKEGIKYWEFL</sequence>
<gene>
    <name evidence="2" type="ORF">ACJHVH_04440</name>
</gene>
<evidence type="ECO:0000259" key="1">
    <source>
        <dbReference type="Pfam" id="PF09346"/>
    </source>
</evidence>
<evidence type="ECO:0000313" key="3">
    <source>
        <dbReference type="Proteomes" id="UP001624684"/>
    </source>
</evidence>
<reference evidence="2 3" key="1">
    <citation type="submission" date="2024-11" db="EMBL/GenBank/DDBJ databases">
        <title>First Report of Moraxella oculi in Brazil in an Infectious Bovine Keratoconjunctivitis Outbreak.</title>
        <authorList>
            <person name="Carvalho C.V."/>
            <person name="Domingues R."/>
            <person name="Coutinho C."/>
            <person name="Honorio N.T.B.S."/>
            <person name="Faza D.R.L.R."/>
            <person name="Carvalho W.A."/>
            <person name="Machado A.B.F."/>
            <person name="Martins M.F."/>
            <person name="Gaspar E.B."/>
        </authorList>
    </citation>
    <scope>NUCLEOTIDE SEQUENCE [LARGE SCALE GENOMIC DNA]</scope>
    <source>
        <strain evidence="2 3">2117LE</strain>
    </source>
</reference>
<dbReference type="SUPFAM" id="SSF160631">
    <property type="entry name" value="SMI1/KNR4-like"/>
    <property type="match status" value="1"/>
</dbReference>
<dbReference type="Pfam" id="PF09346">
    <property type="entry name" value="SMI1_KNR4"/>
    <property type="match status" value="1"/>
</dbReference>
<accession>A0ABW8UB57</accession>
<evidence type="ECO:0000313" key="2">
    <source>
        <dbReference type="EMBL" id="MFL1732246.1"/>
    </source>
</evidence>
<dbReference type="InterPro" id="IPR037883">
    <property type="entry name" value="Knr4/Smi1-like_sf"/>
</dbReference>
<dbReference type="RefSeq" id="WP_407068915.1">
    <property type="nucleotide sequence ID" value="NZ_JBJJXE010000005.1"/>
</dbReference>